<sequence>MLTVRVETEIDATAERCFDLARSQRAHVQSAVATQERIVSGPAHDLLEPGDEVTFEARHLGKTQQLVARIVEMDRPRSFVDEQVNGAFRTLRHVHRFEGIENGTRMVDELMLEAPFGVAGRIAERLFLGGYMKRFLRSRARHLKRMAESGSGLP</sequence>
<keyword evidence="1" id="KW-0132">Cell division</keyword>
<dbReference type="GO" id="GO:0051301">
    <property type="term" value="P:cell division"/>
    <property type="evidence" value="ECO:0007669"/>
    <property type="project" value="UniProtKB-KW"/>
</dbReference>
<dbReference type="SUPFAM" id="SSF55961">
    <property type="entry name" value="Bet v1-like"/>
    <property type="match status" value="1"/>
</dbReference>
<keyword evidence="1" id="KW-0131">Cell cycle</keyword>
<dbReference type="STRING" id="661478.OP10G_0021"/>
<dbReference type="InterPro" id="IPR019587">
    <property type="entry name" value="Polyketide_cyclase/dehydratase"/>
</dbReference>
<dbReference type="RefSeq" id="WP_025227929.1">
    <property type="nucleotide sequence ID" value="NZ_CP007139.1"/>
</dbReference>
<name>A0A068NP78_FIMGI</name>
<dbReference type="Proteomes" id="UP000027982">
    <property type="component" value="Chromosome"/>
</dbReference>
<gene>
    <name evidence="1" type="ORF">OP10G_0021</name>
</gene>
<evidence type="ECO:0000313" key="1">
    <source>
        <dbReference type="EMBL" id="AIE83389.1"/>
    </source>
</evidence>
<dbReference type="HOGENOM" id="CLU_112936_0_0_0"/>
<dbReference type="KEGG" id="fgi:OP10G_0021"/>
<evidence type="ECO:0000313" key="2">
    <source>
        <dbReference type="Proteomes" id="UP000027982"/>
    </source>
</evidence>
<dbReference type="EMBL" id="CP007139">
    <property type="protein sequence ID" value="AIE83389.1"/>
    <property type="molecule type" value="Genomic_DNA"/>
</dbReference>
<dbReference type="Gene3D" id="3.30.530.20">
    <property type="match status" value="1"/>
</dbReference>
<dbReference type="OrthoDB" id="9801773at2"/>
<keyword evidence="2" id="KW-1185">Reference proteome</keyword>
<reference evidence="1 2" key="1">
    <citation type="journal article" date="2014" name="PLoS ONE">
        <title>The first complete genome sequence of the class fimbriimonadia in the phylum armatimonadetes.</title>
        <authorList>
            <person name="Hu Z.Y."/>
            <person name="Wang Y.Z."/>
            <person name="Im W.T."/>
            <person name="Wang S.Y."/>
            <person name="Zhao G.P."/>
            <person name="Zheng H.J."/>
            <person name="Quan Z.X."/>
        </authorList>
    </citation>
    <scope>NUCLEOTIDE SEQUENCE [LARGE SCALE GENOMIC DNA]</scope>
    <source>
        <strain evidence="1">Gsoil 348</strain>
    </source>
</reference>
<proteinExistence type="predicted"/>
<dbReference type="eggNOG" id="COG4276">
    <property type="taxonomic scope" value="Bacteria"/>
</dbReference>
<dbReference type="CDD" id="cd07820">
    <property type="entry name" value="SRPBCC_3"/>
    <property type="match status" value="1"/>
</dbReference>
<dbReference type="AlphaFoldDB" id="A0A068NP78"/>
<dbReference type="Pfam" id="PF10604">
    <property type="entry name" value="Polyketide_cyc2"/>
    <property type="match status" value="1"/>
</dbReference>
<organism evidence="1 2">
    <name type="scientific">Fimbriimonas ginsengisoli Gsoil 348</name>
    <dbReference type="NCBI Taxonomy" id="661478"/>
    <lineage>
        <taxon>Bacteria</taxon>
        <taxon>Bacillati</taxon>
        <taxon>Armatimonadota</taxon>
        <taxon>Fimbriimonadia</taxon>
        <taxon>Fimbriimonadales</taxon>
        <taxon>Fimbriimonadaceae</taxon>
        <taxon>Fimbriimonas</taxon>
    </lineage>
</organism>
<dbReference type="InterPro" id="IPR023393">
    <property type="entry name" value="START-like_dom_sf"/>
</dbReference>
<accession>A0A068NP78</accession>
<protein>
    <submittedName>
        <fullName evidence="1">Cell division inhibitor SULA</fullName>
    </submittedName>
</protein>